<dbReference type="PRINTS" id="PR00127">
    <property type="entry name" value="CLPPROTEASEP"/>
</dbReference>
<evidence type="ECO:0000256" key="3">
    <source>
        <dbReference type="ARBA" id="ARBA00022670"/>
    </source>
</evidence>
<dbReference type="GO" id="GO:0004252">
    <property type="term" value="F:serine-type endopeptidase activity"/>
    <property type="evidence" value="ECO:0007669"/>
    <property type="project" value="InterPro"/>
</dbReference>
<organism evidence="8 9">
    <name type="scientific">Candidatus Yanofskybacteria bacterium GW2011_GWA1_41_6</name>
    <dbReference type="NCBI Taxonomy" id="1619020"/>
    <lineage>
        <taxon>Bacteria</taxon>
        <taxon>Candidatus Yanofskyibacteriota</taxon>
    </lineage>
</organism>
<evidence type="ECO:0000256" key="4">
    <source>
        <dbReference type="ARBA" id="ARBA00022801"/>
    </source>
</evidence>
<reference evidence="8 9" key="1">
    <citation type="journal article" date="2015" name="Nature">
        <title>rRNA introns, odd ribosomes, and small enigmatic genomes across a large radiation of phyla.</title>
        <authorList>
            <person name="Brown C.T."/>
            <person name="Hug L.A."/>
            <person name="Thomas B.C."/>
            <person name="Sharon I."/>
            <person name="Castelle C.J."/>
            <person name="Singh A."/>
            <person name="Wilkins M.J."/>
            <person name="Williams K.H."/>
            <person name="Banfield J.F."/>
        </authorList>
    </citation>
    <scope>NUCLEOTIDE SEQUENCE [LARGE SCALE GENOMIC DNA]</scope>
</reference>
<keyword evidence="3 8" id="KW-0645">Protease</keyword>
<protein>
    <recommendedName>
        <fullName evidence="6">ATP-dependent Clp protease proteolytic subunit</fullName>
    </recommendedName>
</protein>
<dbReference type="GO" id="GO:0006515">
    <property type="term" value="P:protein quality control for misfolded or incompletely synthesized proteins"/>
    <property type="evidence" value="ECO:0007669"/>
    <property type="project" value="TreeGrafter"/>
</dbReference>
<dbReference type="Proteomes" id="UP000034380">
    <property type="component" value="Unassembled WGS sequence"/>
</dbReference>
<keyword evidence="7" id="KW-0472">Membrane</keyword>
<dbReference type="GO" id="GO:0051117">
    <property type="term" value="F:ATPase binding"/>
    <property type="evidence" value="ECO:0007669"/>
    <property type="project" value="TreeGrafter"/>
</dbReference>
<accession>A0A0G0WLT3</accession>
<keyword evidence="2" id="KW-0963">Cytoplasm</keyword>
<dbReference type="EMBL" id="LCBQ01000009">
    <property type="protein sequence ID" value="KKS13755.1"/>
    <property type="molecule type" value="Genomic_DNA"/>
</dbReference>
<evidence type="ECO:0000313" key="9">
    <source>
        <dbReference type="Proteomes" id="UP000034380"/>
    </source>
</evidence>
<keyword evidence="4" id="KW-0378">Hydrolase</keyword>
<evidence type="ECO:0000256" key="5">
    <source>
        <dbReference type="ARBA" id="ARBA00022825"/>
    </source>
</evidence>
<dbReference type="AlphaFoldDB" id="A0A0G0WLT3"/>
<evidence type="ECO:0000256" key="6">
    <source>
        <dbReference type="RuleBase" id="RU003567"/>
    </source>
</evidence>
<evidence type="ECO:0000313" key="8">
    <source>
        <dbReference type="EMBL" id="KKS13755.1"/>
    </source>
</evidence>
<dbReference type="GO" id="GO:0009368">
    <property type="term" value="C:endopeptidase Clp complex"/>
    <property type="evidence" value="ECO:0007669"/>
    <property type="project" value="TreeGrafter"/>
</dbReference>
<dbReference type="PANTHER" id="PTHR10381:SF70">
    <property type="entry name" value="ATP-DEPENDENT CLP PROTEASE PROTEOLYTIC SUBUNIT"/>
    <property type="match status" value="1"/>
</dbReference>
<evidence type="ECO:0000256" key="1">
    <source>
        <dbReference type="ARBA" id="ARBA00007039"/>
    </source>
</evidence>
<dbReference type="InterPro" id="IPR023562">
    <property type="entry name" value="ClpP/TepA"/>
</dbReference>
<dbReference type="SUPFAM" id="SSF52096">
    <property type="entry name" value="ClpP/crotonase"/>
    <property type="match status" value="1"/>
</dbReference>
<comment type="similarity">
    <text evidence="1 6">Belongs to the peptidase S14 family.</text>
</comment>
<sequence>MEFFANKGIFILGGDIDIDSFYGLLTGVLPVIYYKNKEPIWVFLNSCGGDILQGLAIHDILVAVAKHGIVVNILGMGVVASMAVCIMQAATKRFAFPNTQFTIHQASLTGDGGTQEVNELIENAKEVERVNEIVLKIIAERSGVDLEGLKSISKKTDYSIGADKAKEFGQHGLIDEVITTFPFPING</sequence>
<keyword evidence="7" id="KW-0812">Transmembrane</keyword>
<dbReference type="Gene3D" id="3.90.226.10">
    <property type="entry name" value="2-enoyl-CoA Hydratase, Chain A, domain 1"/>
    <property type="match status" value="1"/>
</dbReference>
<gene>
    <name evidence="8" type="ORF">UU70_C0009G0005</name>
</gene>
<dbReference type="Pfam" id="PF00574">
    <property type="entry name" value="CLP_protease"/>
    <property type="match status" value="1"/>
</dbReference>
<evidence type="ECO:0000256" key="7">
    <source>
        <dbReference type="SAM" id="Phobius"/>
    </source>
</evidence>
<dbReference type="GO" id="GO:0004176">
    <property type="term" value="F:ATP-dependent peptidase activity"/>
    <property type="evidence" value="ECO:0007669"/>
    <property type="project" value="InterPro"/>
</dbReference>
<comment type="caution">
    <text evidence="8">The sequence shown here is derived from an EMBL/GenBank/DDBJ whole genome shotgun (WGS) entry which is preliminary data.</text>
</comment>
<dbReference type="InterPro" id="IPR029045">
    <property type="entry name" value="ClpP/crotonase-like_dom_sf"/>
</dbReference>
<keyword evidence="5" id="KW-0720">Serine protease</keyword>
<evidence type="ECO:0000256" key="2">
    <source>
        <dbReference type="ARBA" id="ARBA00022490"/>
    </source>
</evidence>
<feature type="transmembrane region" description="Helical" evidence="7">
    <location>
        <begin position="69"/>
        <end position="90"/>
    </location>
</feature>
<proteinExistence type="inferred from homology"/>
<dbReference type="InterPro" id="IPR001907">
    <property type="entry name" value="ClpP"/>
</dbReference>
<keyword evidence="7" id="KW-1133">Transmembrane helix</keyword>
<dbReference type="PANTHER" id="PTHR10381">
    <property type="entry name" value="ATP-DEPENDENT CLP PROTEASE PROTEOLYTIC SUBUNIT"/>
    <property type="match status" value="1"/>
</dbReference>
<name>A0A0G0WLT3_9BACT</name>